<dbReference type="HOGENOM" id="CLU_1657752_0_0_9"/>
<dbReference type="PATRIC" id="fig|931276.5.peg.5173"/>
<sequence length="150" mass="17375">MNPDKKYMSQVSSDDSEIRFVPPAFIYDKSLSNDYNRSLDLFSSRDGLPELCTYSDDPEDSLKKDFGINVAENSVPTTFDILRNIDLDLDESEDLERVNSENDINKIYLKIEQKHPGIFATLYAYRIPRPIARVIIKRLIRLTLSYCNNK</sequence>
<proteinExistence type="predicted"/>
<dbReference type="eggNOG" id="ENOG5030INK">
    <property type="taxonomic scope" value="Bacteria"/>
</dbReference>
<name>M1MRU1_9CLOT</name>
<dbReference type="RefSeq" id="WP_015395181.1">
    <property type="nucleotide sequence ID" value="NC_020291.1"/>
</dbReference>
<evidence type="ECO:0000313" key="1">
    <source>
        <dbReference type="EMBL" id="AGF58873.1"/>
    </source>
</evidence>
<dbReference type="OrthoDB" id="1910568at2"/>
<keyword evidence="2" id="KW-1185">Reference proteome</keyword>
<reference evidence="1 2" key="1">
    <citation type="submission" date="2013-02" db="EMBL/GenBank/DDBJ databases">
        <title>Genome sequence of Clostridium saccharoperbutylacetonicum N1-4(HMT).</title>
        <authorList>
            <person name="Poehlein A."/>
            <person name="Daniel R."/>
        </authorList>
    </citation>
    <scope>NUCLEOTIDE SEQUENCE [LARGE SCALE GENOMIC DNA]</scope>
    <source>
        <strain evidence="2">N1-4(HMT)</strain>
    </source>
</reference>
<accession>M1MRU1</accession>
<gene>
    <name evidence="1" type="ORF">Cspa_c51220</name>
</gene>
<dbReference type="AlphaFoldDB" id="M1MRU1"/>
<dbReference type="KEGG" id="csr:Cspa_c51220"/>
<organism evidence="1 2">
    <name type="scientific">Clostridium saccharoperbutylacetonicum N1-4(HMT)</name>
    <dbReference type="NCBI Taxonomy" id="931276"/>
    <lineage>
        <taxon>Bacteria</taxon>
        <taxon>Bacillati</taxon>
        <taxon>Bacillota</taxon>
        <taxon>Clostridia</taxon>
        <taxon>Eubacteriales</taxon>
        <taxon>Clostridiaceae</taxon>
        <taxon>Clostridium</taxon>
    </lineage>
</organism>
<evidence type="ECO:0000313" key="2">
    <source>
        <dbReference type="Proteomes" id="UP000011728"/>
    </source>
</evidence>
<dbReference type="EMBL" id="CP004121">
    <property type="protein sequence ID" value="AGF58873.1"/>
    <property type="molecule type" value="Genomic_DNA"/>
</dbReference>
<protein>
    <submittedName>
        <fullName evidence="1">Uncharacterized protein</fullName>
    </submittedName>
</protein>
<dbReference type="Proteomes" id="UP000011728">
    <property type="component" value="Chromosome"/>
</dbReference>